<dbReference type="AlphaFoldDB" id="A0A9J6ZW73"/>
<proteinExistence type="predicted"/>
<dbReference type="RefSeq" id="WP_006474799.1">
    <property type="nucleotide sequence ID" value="NZ_CP090569.1"/>
</dbReference>
<dbReference type="KEGG" id="eps:L0Y14_12815"/>
<protein>
    <submittedName>
        <fullName evidence="2">DUF3616 domain-containing protein</fullName>
    </submittedName>
</protein>
<reference evidence="2" key="1">
    <citation type="journal article" date="2022" name="Mol. Ecol. Resour.">
        <title>The complete and closed genome of the facultative generalist Candidatus Endoriftia persephone from deep-sea hydrothermal vents.</title>
        <authorList>
            <person name="de Oliveira A.L."/>
            <person name="Srivastava A."/>
            <person name="Espada-Hinojosa S."/>
            <person name="Bright M."/>
        </authorList>
    </citation>
    <scope>NUCLEOTIDE SEQUENCE</scope>
    <source>
        <strain evidence="2">Tica-EPR-9o50.N</strain>
    </source>
</reference>
<organism evidence="2 3">
    <name type="scientific">Candidatus Endoriftia persephonae</name>
    <dbReference type="NCBI Taxonomy" id="393765"/>
    <lineage>
        <taxon>Bacteria</taxon>
        <taxon>Pseudomonadati</taxon>
        <taxon>Pseudomonadota</taxon>
        <taxon>Gammaproteobacteria</taxon>
        <taxon>Chromatiales</taxon>
        <taxon>Sedimenticolaceae</taxon>
        <taxon>Candidatus Endoriftia</taxon>
    </lineage>
</organism>
<sequence length="318" mass="35393">MFNIAVNQLKSPADISAIGRHQGLLLIGSDEASGERRNENYLQLFRADGQGHYQLARNILLYKGSRKKGRELDIEGIASDGESIYVIGSHSLKRKQLNPAKSHKKNLKRLHGKSIIHEKSRDQLFRLRINSQGDIESKQRISLRKLLRRDPVLQPFSAIPGKENGVDIEGIAVHDGWLYAAFRGPVLRDGLVPILRFRFDDPKSDYELRFVTLGGLGCREITRVSDGFLILAGPNGKGPGDYRIFHWDGRDTLPGADRPQSGQGKIRLLHKLEPPAGGKAEGLALLDESEQDYHLLVAFDGISHANIHSLVIPKNLST</sequence>
<feature type="domain" description="DUF3616" evidence="1">
    <location>
        <begin position="14"/>
        <end position="304"/>
    </location>
</feature>
<dbReference type="Pfam" id="PF12275">
    <property type="entry name" value="DUF3616"/>
    <property type="match status" value="1"/>
</dbReference>
<dbReference type="EMBL" id="CP090569">
    <property type="protein sequence ID" value="USF87009.1"/>
    <property type="molecule type" value="Genomic_DNA"/>
</dbReference>
<name>A0A9J6ZW73_9GAMM</name>
<dbReference type="InterPro" id="IPR022060">
    <property type="entry name" value="DUF3616"/>
</dbReference>
<evidence type="ECO:0000259" key="1">
    <source>
        <dbReference type="Pfam" id="PF12275"/>
    </source>
</evidence>
<evidence type="ECO:0000313" key="3">
    <source>
        <dbReference type="Proteomes" id="UP001056649"/>
    </source>
</evidence>
<gene>
    <name evidence="2" type="ORF">L0Y14_12815</name>
</gene>
<evidence type="ECO:0000313" key="2">
    <source>
        <dbReference type="EMBL" id="USF87009.1"/>
    </source>
</evidence>
<accession>A0A9J6ZW73</accession>
<keyword evidence="3" id="KW-1185">Reference proteome</keyword>
<dbReference type="Proteomes" id="UP001056649">
    <property type="component" value="Chromosome"/>
</dbReference>